<name>A0ABW4R3Z8_9RHOB</name>
<evidence type="ECO:0000256" key="3">
    <source>
        <dbReference type="ARBA" id="ARBA00022905"/>
    </source>
</evidence>
<comment type="subunit">
    <text evidence="2">Monomer. Interacts with PqqE.</text>
</comment>
<keyword evidence="5" id="KW-1185">Reference proteome</keyword>
<dbReference type="InterPro" id="IPR022479">
    <property type="entry name" value="PqqD_bac"/>
</dbReference>
<proteinExistence type="predicted"/>
<dbReference type="Proteomes" id="UP001597213">
    <property type="component" value="Unassembled WGS sequence"/>
</dbReference>
<comment type="pathway">
    <text evidence="1">Cofactor biosynthesis; pyrroloquinoline quinone biosynthesis.</text>
</comment>
<evidence type="ECO:0000313" key="4">
    <source>
        <dbReference type="EMBL" id="MFD1880679.1"/>
    </source>
</evidence>
<protein>
    <submittedName>
        <fullName evidence="4">Pyrroloquinoline quinone biosynthesis peptide chaperone PqqD</fullName>
    </submittedName>
</protein>
<dbReference type="RefSeq" id="WP_379140034.1">
    <property type="nucleotide sequence ID" value="NZ_JBHUEN010000006.1"/>
</dbReference>
<dbReference type="NCBIfam" id="TIGR03859">
    <property type="entry name" value="PQQ_PqqD"/>
    <property type="match status" value="1"/>
</dbReference>
<organism evidence="4 5">
    <name type="scientific">Paracoccus pacificus</name>
    <dbReference type="NCBI Taxonomy" id="1463598"/>
    <lineage>
        <taxon>Bacteria</taxon>
        <taxon>Pseudomonadati</taxon>
        <taxon>Pseudomonadota</taxon>
        <taxon>Alphaproteobacteria</taxon>
        <taxon>Rhodobacterales</taxon>
        <taxon>Paracoccaceae</taxon>
        <taxon>Paracoccus</taxon>
    </lineage>
</organism>
<evidence type="ECO:0000256" key="1">
    <source>
        <dbReference type="ARBA" id="ARBA00004886"/>
    </source>
</evidence>
<evidence type="ECO:0000256" key="2">
    <source>
        <dbReference type="ARBA" id="ARBA00011741"/>
    </source>
</evidence>
<accession>A0ABW4R3Z8</accession>
<gene>
    <name evidence="4" type="primary">pqqD</name>
    <name evidence="4" type="ORF">ACFSCT_02990</name>
</gene>
<dbReference type="InterPro" id="IPR041881">
    <property type="entry name" value="PqqD_sf"/>
</dbReference>
<reference evidence="5" key="1">
    <citation type="journal article" date="2019" name="Int. J. Syst. Evol. Microbiol.">
        <title>The Global Catalogue of Microorganisms (GCM) 10K type strain sequencing project: providing services to taxonomists for standard genome sequencing and annotation.</title>
        <authorList>
            <consortium name="The Broad Institute Genomics Platform"/>
            <consortium name="The Broad Institute Genome Sequencing Center for Infectious Disease"/>
            <person name="Wu L."/>
            <person name="Ma J."/>
        </authorList>
    </citation>
    <scope>NUCLEOTIDE SEQUENCE [LARGE SCALE GENOMIC DNA]</scope>
    <source>
        <strain evidence="5">CCUG 56029</strain>
    </source>
</reference>
<dbReference type="InterPro" id="IPR008792">
    <property type="entry name" value="PQQD"/>
</dbReference>
<sequence length="87" mass="9443">MTPVLLRGVRMKQDRVRDMPVLLGPERALMLDAVGAAILARVDGARDLDAIIDDLAAAYDAPAEVIRGDVEAFLADLAEKRLLEMQA</sequence>
<evidence type="ECO:0000313" key="5">
    <source>
        <dbReference type="Proteomes" id="UP001597213"/>
    </source>
</evidence>
<keyword evidence="3" id="KW-0884">PQQ biosynthesis</keyword>
<dbReference type="EMBL" id="JBHUEN010000006">
    <property type="protein sequence ID" value="MFD1880679.1"/>
    <property type="molecule type" value="Genomic_DNA"/>
</dbReference>
<dbReference type="Gene3D" id="1.10.10.1150">
    <property type="entry name" value="Coenzyme PQQ synthesis protein D (PqqD)"/>
    <property type="match status" value="1"/>
</dbReference>
<comment type="caution">
    <text evidence="4">The sequence shown here is derived from an EMBL/GenBank/DDBJ whole genome shotgun (WGS) entry which is preliminary data.</text>
</comment>
<dbReference type="Pfam" id="PF05402">
    <property type="entry name" value="PqqD"/>
    <property type="match status" value="1"/>
</dbReference>